<accession>A0A345YP33</accession>
<dbReference type="SUPFAM" id="SSF55486">
    <property type="entry name" value="Metalloproteases ('zincins'), catalytic domain"/>
    <property type="match status" value="1"/>
</dbReference>
<sequence>MSLTGRARTVLYGDDVPHPTPSRPALRLTRRGRLVRSVLVLVLAVLLLLAMVALVRAVRGGPDAAAAPADATAAGPEGDDGSAGDAPDADEAASPSPTPETEGEVDGAAADGEIERSGTVGEGTWTVAAPVDAPTGEAGADADGEDGSDGQEERPSARTYAVRVEDGIGIDADEAATEIAAVLADERGWQDREDVVFQQVASPEEAEFTISLASPPTVDEMCLPARTGGLWSCRIGPDVALNSDRWLLATPTYEDLAEYRAYMVNHEVGHFLGFGHADCGGEGRRAPVMLQQSIDLQGCVPNAWPATEEA</sequence>
<dbReference type="Proteomes" id="UP000254236">
    <property type="component" value="Chromosome"/>
</dbReference>
<dbReference type="InterPro" id="IPR022603">
    <property type="entry name" value="DUF3152"/>
</dbReference>
<dbReference type="GO" id="GO:0008237">
    <property type="term" value="F:metallopeptidase activity"/>
    <property type="evidence" value="ECO:0007669"/>
    <property type="project" value="InterPro"/>
</dbReference>
<name>A0A345YP33_9MICO</name>
<evidence type="ECO:0000313" key="5">
    <source>
        <dbReference type="EMBL" id="RRR24702.1"/>
    </source>
</evidence>
<evidence type="ECO:0000256" key="2">
    <source>
        <dbReference type="SAM" id="Phobius"/>
    </source>
</evidence>
<keyword evidence="2" id="KW-0812">Transmembrane</keyword>
<evidence type="ECO:0000313" key="7">
    <source>
        <dbReference type="Proteomes" id="UP000282185"/>
    </source>
</evidence>
<keyword evidence="2" id="KW-0472">Membrane</keyword>
<feature type="region of interest" description="Disordered" evidence="1">
    <location>
        <begin position="130"/>
        <end position="158"/>
    </location>
</feature>
<keyword evidence="6" id="KW-1185">Reference proteome</keyword>
<feature type="region of interest" description="Disordered" evidence="1">
    <location>
        <begin position="65"/>
        <end position="107"/>
    </location>
</feature>
<dbReference type="InterPro" id="IPR024079">
    <property type="entry name" value="MetalloPept_cat_dom_sf"/>
</dbReference>
<dbReference type="EMBL" id="CP031356">
    <property type="protein sequence ID" value="AXK45685.1"/>
    <property type="molecule type" value="Genomic_DNA"/>
</dbReference>
<feature type="transmembrane region" description="Helical" evidence="2">
    <location>
        <begin position="34"/>
        <end position="55"/>
    </location>
</feature>
<evidence type="ECO:0000256" key="1">
    <source>
        <dbReference type="SAM" id="MobiDB-lite"/>
    </source>
</evidence>
<dbReference type="EMBL" id="QSWH01000001">
    <property type="protein sequence ID" value="RRR24702.1"/>
    <property type="molecule type" value="Genomic_DNA"/>
</dbReference>
<feature type="domain" description="DUF3152" evidence="3">
    <location>
        <begin position="156"/>
        <end position="296"/>
    </location>
</feature>
<organism evidence="5 7">
    <name type="scientific">Brachybacterium saurashtrense</name>
    <dbReference type="NCBI Taxonomy" id="556288"/>
    <lineage>
        <taxon>Bacteria</taxon>
        <taxon>Bacillati</taxon>
        <taxon>Actinomycetota</taxon>
        <taxon>Actinomycetes</taxon>
        <taxon>Micrococcales</taxon>
        <taxon>Dermabacteraceae</taxon>
        <taxon>Brachybacterium</taxon>
    </lineage>
</organism>
<proteinExistence type="predicted"/>
<reference evidence="5 7" key="2">
    <citation type="submission" date="2018-08" db="EMBL/GenBank/DDBJ databases">
        <title>Brachybacterium saurashtrense DSM 23186.</title>
        <authorList>
            <person name="Li Y."/>
        </authorList>
    </citation>
    <scope>NUCLEOTIDE SEQUENCE [LARGE SCALE GENOMIC DNA]</scope>
    <source>
        <strain evidence="5 7">DSM 23186</strain>
    </source>
</reference>
<dbReference type="Proteomes" id="UP000282185">
    <property type="component" value="Unassembled WGS sequence"/>
</dbReference>
<dbReference type="OrthoDB" id="9779865at2"/>
<dbReference type="KEGG" id="bsau:DWV08_08735"/>
<gene>
    <name evidence="4" type="ORF">DWV08_08735</name>
    <name evidence="5" type="ORF">DXU92_00480</name>
</gene>
<dbReference type="Pfam" id="PF11350">
    <property type="entry name" value="DUF3152"/>
    <property type="match status" value="1"/>
</dbReference>
<dbReference type="Gene3D" id="3.40.390.10">
    <property type="entry name" value="Collagenase (Catalytic Domain)"/>
    <property type="match status" value="1"/>
</dbReference>
<feature type="region of interest" description="Disordered" evidence="1">
    <location>
        <begin position="1"/>
        <end position="24"/>
    </location>
</feature>
<protein>
    <submittedName>
        <fullName evidence="5">DUF3152 domain-containing protein</fullName>
    </submittedName>
</protein>
<feature type="compositionally biased region" description="Low complexity" evidence="1">
    <location>
        <begin position="65"/>
        <end position="76"/>
    </location>
</feature>
<feature type="compositionally biased region" description="Acidic residues" evidence="1">
    <location>
        <begin position="140"/>
        <end position="150"/>
    </location>
</feature>
<reference evidence="4 6" key="1">
    <citation type="submission" date="2018-07" db="EMBL/GenBank/DDBJ databases">
        <title>Brachybacterium saurashtrense DSM 23186 genome sequence.</title>
        <authorList>
            <person name="Guo L."/>
        </authorList>
    </citation>
    <scope>NUCLEOTIDE SEQUENCE [LARGE SCALE GENOMIC DNA]</scope>
    <source>
        <strain evidence="4 6">DSM 23186</strain>
    </source>
</reference>
<evidence type="ECO:0000259" key="3">
    <source>
        <dbReference type="Pfam" id="PF11350"/>
    </source>
</evidence>
<evidence type="ECO:0000313" key="4">
    <source>
        <dbReference type="EMBL" id="AXK45685.1"/>
    </source>
</evidence>
<dbReference type="AlphaFoldDB" id="A0A345YP33"/>
<dbReference type="RefSeq" id="WP_115413433.1">
    <property type="nucleotide sequence ID" value="NZ_CP031356.1"/>
</dbReference>
<evidence type="ECO:0000313" key="6">
    <source>
        <dbReference type="Proteomes" id="UP000254236"/>
    </source>
</evidence>
<feature type="compositionally biased region" description="Acidic residues" evidence="1">
    <location>
        <begin position="77"/>
        <end position="91"/>
    </location>
</feature>
<keyword evidence="2" id="KW-1133">Transmembrane helix</keyword>